<dbReference type="Proteomes" id="UP001222087">
    <property type="component" value="Chromosome"/>
</dbReference>
<evidence type="ECO:0000256" key="1">
    <source>
        <dbReference type="SAM" id="MobiDB-lite"/>
    </source>
</evidence>
<feature type="compositionally biased region" description="Basic and acidic residues" evidence="1">
    <location>
        <begin position="88"/>
        <end position="98"/>
    </location>
</feature>
<gene>
    <name evidence="2" type="ORF">PXX05_02535</name>
</gene>
<keyword evidence="3" id="KW-1185">Reference proteome</keyword>
<proteinExistence type="predicted"/>
<dbReference type="PROSITE" id="PS51257">
    <property type="entry name" value="PROKAR_LIPOPROTEIN"/>
    <property type="match status" value="1"/>
</dbReference>
<name>A0ABY8AT02_9GAMM</name>
<accession>A0ABY8AT02</accession>
<protein>
    <recommendedName>
        <fullName evidence="4">Lipoprotein</fullName>
    </recommendedName>
</protein>
<dbReference type="RefSeq" id="WP_275089484.1">
    <property type="nucleotide sequence ID" value="NZ_CP119078.1"/>
</dbReference>
<sequence length="141" mass="16251">MKRLLVLLPLLPLLASCVENNYYDEGYYRRPPSAHVEVPYGYSYQDTPNTHYHTSERPTVYRTAPVAYRHYSQHGHRHVTPHNKNRRYRNDASTHGHDNNVGNTTHGHADNRAEIKVPSNNNKNTSIHGHNNLQNNAHGHD</sequence>
<feature type="compositionally biased region" description="Basic residues" evidence="1">
    <location>
        <begin position="73"/>
        <end position="87"/>
    </location>
</feature>
<evidence type="ECO:0000313" key="3">
    <source>
        <dbReference type="Proteomes" id="UP001222087"/>
    </source>
</evidence>
<reference evidence="2 3" key="1">
    <citation type="submission" date="2023-02" db="EMBL/GenBank/DDBJ databases">
        <title>Genome Sequence of L. cardiaca H63T.</title>
        <authorList>
            <person name="Lopez A.E."/>
            <person name="Cianciotto N.P."/>
        </authorList>
    </citation>
    <scope>NUCLEOTIDE SEQUENCE [LARGE SCALE GENOMIC DNA]</scope>
    <source>
        <strain evidence="2 3">H63</strain>
    </source>
</reference>
<feature type="compositionally biased region" description="Polar residues" evidence="1">
    <location>
        <begin position="118"/>
        <end position="141"/>
    </location>
</feature>
<evidence type="ECO:0008006" key="4">
    <source>
        <dbReference type="Google" id="ProtNLM"/>
    </source>
</evidence>
<organism evidence="2 3">
    <name type="scientific">Legionella cardiaca</name>
    <dbReference type="NCBI Taxonomy" id="1071983"/>
    <lineage>
        <taxon>Bacteria</taxon>
        <taxon>Pseudomonadati</taxon>
        <taxon>Pseudomonadota</taxon>
        <taxon>Gammaproteobacteria</taxon>
        <taxon>Legionellales</taxon>
        <taxon>Legionellaceae</taxon>
        <taxon>Legionella</taxon>
    </lineage>
</organism>
<feature type="region of interest" description="Disordered" evidence="1">
    <location>
        <begin position="73"/>
        <end position="141"/>
    </location>
</feature>
<evidence type="ECO:0000313" key="2">
    <source>
        <dbReference type="EMBL" id="WED43673.1"/>
    </source>
</evidence>
<dbReference type="EMBL" id="CP119078">
    <property type="protein sequence ID" value="WED43673.1"/>
    <property type="molecule type" value="Genomic_DNA"/>
</dbReference>